<organism evidence="2 3">
    <name type="scientific">Portunus trituberculatus</name>
    <name type="common">Swimming crab</name>
    <name type="synonym">Neptunus trituberculatus</name>
    <dbReference type="NCBI Taxonomy" id="210409"/>
    <lineage>
        <taxon>Eukaryota</taxon>
        <taxon>Metazoa</taxon>
        <taxon>Ecdysozoa</taxon>
        <taxon>Arthropoda</taxon>
        <taxon>Crustacea</taxon>
        <taxon>Multicrustacea</taxon>
        <taxon>Malacostraca</taxon>
        <taxon>Eumalacostraca</taxon>
        <taxon>Eucarida</taxon>
        <taxon>Decapoda</taxon>
        <taxon>Pleocyemata</taxon>
        <taxon>Brachyura</taxon>
        <taxon>Eubrachyura</taxon>
        <taxon>Portunoidea</taxon>
        <taxon>Portunidae</taxon>
        <taxon>Portuninae</taxon>
        <taxon>Portunus</taxon>
    </lineage>
</organism>
<keyword evidence="3" id="KW-1185">Reference proteome</keyword>
<proteinExistence type="predicted"/>
<dbReference type="Proteomes" id="UP000324222">
    <property type="component" value="Unassembled WGS sequence"/>
</dbReference>
<evidence type="ECO:0000313" key="3">
    <source>
        <dbReference type="Proteomes" id="UP000324222"/>
    </source>
</evidence>
<reference evidence="2 3" key="1">
    <citation type="submission" date="2019-05" db="EMBL/GenBank/DDBJ databases">
        <title>Another draft genome of Portunus trituberculatus and its Hox gene families provides insights of decapod evolution.</title>
        <authorList>
            <person name="Jeong J.-H."/>
            <person name="Song I."/>
            <person name="Kim S."/>
            <person name="Choi T."/>
            <person name="Kim D."/>
            <person name="Ryu S."/>
            <person name="Kim W."/>
        </authorList>
    </citation>
    <scope>NUCLEOTIDE SEQUENCE [LARGE SCALE GENOMIC DNA]</scope>
    <source>
        <tissue evidence="2">Muscle</tissue>
    </source>
</reference>
<gene>
    <name evidence="2" type="ORF">E2C01_015293</name>
</gene>
<feature type="region of interest" description="Disordered" evidence="1">
    <location>
        <begin position="1"/>
        <end position="43"/>
    </location>
</feature>
<comment type="caution">
    <text evidence="2">The sequence shown here is derived from an EMBL/GenBank/DDBJ whole genome shotgun (WGS) entry which is preliminary data.</text>
</comment>
<accession>A0A5B7DKZ4</accession>
<sequence>MPGQNPLDKKFRGTARPLGFRKLRGTHEGQAKPKHGSPASCRPWPRRAAGRLVEGCIPPHTIILHHPQPSFCFHRRCIGMALYLLFQKSCPFYDFSL</sequence>
<protein>
    <submittedName>
        <fullName evidence="2">Uncharacterized protein</fullName>
    </submittedName>
</protein>
<dbReference type="AlphaFoldDB" id="A0A5B7DKZ4"/>
<evidence type="ECO:0000256" key="1">
    <source>
        <dbReference type="SAM" id="MobiDB-lite"/>
    </source>
</evidence>
<evidence type="ECO:0000313" key="2">
    <source>
        <dbReference type="EMBL" id="MPC22282.1"/>
    </source>
</evidence>
<dbReference type="EMBL" id="VSRR010001070">
    <property type="protein sequence ID" value="MPC22282.1"/>
    <property type="molecule type" value="Genomic_DNA"/>
</dbReference>
<name>A0A5B7DKZ4_PORTR</name>